<dbReference type="EMBL" id="FWEV01000325">
    <property type="protein sequence ID" value="SLM32804.1"/>
    <property type="molecule type" value="Genomic_DNA"/>
</dbReference>
<reference evidence="5" key="2">
    <citation type="submission" date="2012-12" db="EMBL/GenBank/DDBJ databases">
        <title>Region harboring genes involved in magnetosome formation of Candidatus Desulfamplus magnetosmortis.</title>
        <authorList>
            <person name="Lefevre C.T."/>
            <person name="Bazylinski D.A."/>
        </authorList>
    </citation>
    <scope>NUCLEOTIDE SEQUENCE</scope>
    <source>
        <strain evidence="5">BW-1</strain>
    </source>
</reference>
<protein>
    <recommendedName>
        <fullName evidence="8">AMP-dependent synthetase/ligase domain-containing protein</fullName>
    </recommendedName>
</protein>
<dbReference type="Pfam" id="PF00501">
    <property type="entry name" value="AMP-binding"/>
    <property type="match status" value="1"/>
</dbReference>
<dbReference type="Gene3D" id="3.40.50.12780">
    <property type="entry name" value="N-terminal domain of ligase-like"/>
    <property type="match status" value="1"/>
</dbReference>
<dbReference type="InterPro" id="IPR000873">
    <property type="entry name" value="AMP-dep_synth/lig_dom"/>
</dbReference>
<dbReference type="InterPro" id="IPR045851">
    <property type="entry name" value="AMP-bd_C_sf"/>
</dbReference>
<feature type="domain" description="AMP-dependent synthetase/ligase" evidence="3">
    <location>
        <begin position="22"/>
        <end position="361"/>
    </location>
</feature>
<evidence type="ECO:0000313" key="5">
    <source>
        <dbReference type="EMBL" id="CCO06753.1"/>
    </source>
</evidence>
<evidence type="ECO:0000256" key="1">
    <source>
        <dbReference type="ARBA" id="ARBA00006432"/>
    </source>
</evidence>
<dbReference type="SUPFAM" id="SSF56801">
    <property type="entry name" value="Acetyl-CoA synthetase-like"/>
    <property type="match status" value="1"/>
</dbReference>
<dbReference type="EMBL" id="HF547348">
    <property type="protein sequence ID" value="CCO06753.1"/>
    <property type="molecule type" value="Genomic_DNA"/>
</dbReference>
<evidence type="ECO:0000259" key="4">
    <source>
        <dbReference type="Pfam" id="PF13193"/>
    </source>
</evidence>
<organism evidence="5">
    <name type="scientific">Desulfamplus magnetovallimortis</name>
    <dbReference type="NCBI Taxonomy" id="1246637"/>
    <lineage>
        <taxon>Bacteria</taxon>
        <taxon>Pseudomonadati</taxon>
        <taxon>Thermodesulfobacteriota</taxon>
        <taxon>Desulfobacteria</taxon>
        <taxon>Desulfobacterales</taxon>
        <taxon>Desulfobacteraceae</taxon>
        <taxon>Desulfamplus</taxon>
    </lineage>
</organism>
<accession>L0R403</accession>
<keyword evidence="7" id="KW-1185">Reference proteome</keyword>
<comment type="similarity">
    <text evidence="1">Belongs to the ATP-dependent AMP-binding enzyme family.</text>
</comment>
<dbReference type="PROSITE" id="PS00455">
    <property type="entry name" value="AMP_BINDING"/>
    <property type="match status" value="1"/>
</dbReference>
<sequence>MILMISDLNRINIVDTIRRETASYLSRYAVSQEKKSITYGELLEKVEELSLFLVNECGIEEHYRVALLCEDSIEYIITALALLDIGAVMLPASPSLSSREFDSLCQRMEVNCVICQRSRDIFHKFVDLSEKLSIYNTGKKLQPLYNDGKKLQPFCKEEEVIDPAFIRFSSGTTGMSKGVLLTHSAIIQRTDAADERLKITESDTIAWFLSMSYHFVVTILLFLRRGAHIVLCGDSFPKGAAEAFQRHPPSFLYASPFHYTLMTRNNDFSGELLSNVRMAISTAMALEKKVAVEFMEKFHIALVQAYGIIEVGLPFINHRTDDEYIASVGQILPAYQMKLEDKDLDGRGRILLKGKGMFEGYVSPWQRREEWFDTGDIGEIKDGFLFICGRKKNLINFNGMKIFPEEVEQAMLQFEGIEEVKVYGETHRMYGQLPVAQYTVSGNVKEIDLGALKRFLKERLDIYKIPKEFVKTDIIEKTLSGKIQRC</sequence>
<dbReference type="Proteomes" id="UP000191931">
    <property type="component" value="Unassembled WGS sequence"/>
</dbReference>
<dbReference type="Pfam" id="PF13193">
    <property type="entry name" value="AMP-binding_C"/>
    <property type="match status" value="1"/>
</dbReference>
<dbReference type="PANTHER" id="PTHR43201">
    <property type="entry name" value="ACYL-COA SYNTHETASE"/>
    <property type="match status" value="1"/>
</dbReference>
<evidence type="ECO:0000259" key="3">
    <source>
        <dbReference type="Pfam" id="PF00501"/>
    </source>
</evidence>
<dbReference type="STRING" id="1246637.MTBBW1_80147"/>
<dbReference type="InterPro" id="IPR025110">
    <property type="entry name" value="AMP-bd_C"/>
</dbReference>
<dbReference type="InterPro" id="IPR042099">
    <property type="entry name" value="ANL_N_sf"/>
</dbReference>
<dbReference type="GO" id="GO:0031956">
    <property type="term" value="F:medium-chain fatty acid-CoA ligase activity"/>
    <property type="evidence" value="ECO:0007669"/>
    <property type="project" value="TreeGrafter"/>
</dbReference>
<evidence type="ECO:0000313" key="7">
    <source>
        <dbReference type="Proteomes" id="UP000191931"/>
    </source>
</evidence>
<feature type="domain" description="AMP-binding enzyme C-terminal" evidence="4">
    <location>
        <begin position="406"/>
        <end position="482"/>
    </location>
</feature>
<dbReference type="CDD" id="cd04433">
    <property type="entry name" value="AFD_class_I"/>
    <property type="match status" value="1"/>
</dbReference>
<evidence type="ECO:0000256" key="2">
    <source>
        <dbReference type="ARBA" id="ARBA00022598"/>
    </source>
</evidence>
<keyword evidence="2" id="KW-0436">Ligase</keyword>
<gene>
    <name evidence="5" type="ORF">DEMABW1_80147</name>
    <name evidence="6" type="ORF">MTBBW1_80147</name>
</gene>
<dbReference type="GO" id="GO:0006631">
    <property type="term" value="P:fatty acid metabolic process"/>
    <property type="evidence" value="ECO:0007669"/>
    <property type="project" value="TreeGrafter"/>
</dbReference>
<dbReference type="PANTHER" id="PTHR43201:SF5">
    <property type="entry name" value="MEDIUM-CHAIN ACYL-COA LIGASE ACSF2, MITOCHONDRIAL"/>
    <property type="match status" value="1"/>
</dbReference>
<dbReference type="InterPro" id="IPR020845">
    <property type="entry name" value="AMP-binding_CS"/>
</dbReference>
<reference evidence="6 7" key="3">
    <citation type="submission" date="2017-03" db="EMBL/GenBank/DDBJ databases">
        <authorList>
            <person name="Afonso C.L."/>
            <person name="Miller P.J."/>
            <person name="Scott M.A."/>
            <person name="Spackman E."/>
            <person name="Goraichik I."/>
            <person name="Dimitrov K.M."/>
            <person name="Suarez D.L."/>
            <person name="Swayne D.E."/>
        </authorList>
    </citation>
    <scope>NUCLEOTIDE SEQUENCE [LARGE SCALE GENOMIC DNA]</scope>
    <source>
        <strain evidence="6">PRJEB14757</strain>
    </source>
</reference>
<reference evidence="5" key="1">
    <citation type="submission" date="2012-10" db="EMBL/GenBank/DDBJ databases">
        <authorList>
            <person name="Lefevre C."/>
        </authorList>
    </citation>
    <scope>NUCLEOTIDE SEQUENCE</scope>
    <source>
        <strain evidence="5">BW-1</strain>
    </source>
</reference>
<evidence type="ECO:0000313" key="6">
    <source>
        <dbReference type="EMBL" id="SLM32804.1"/>
    </source>
</evidence>
<dbReference type="AlphaFoldDB" id="L0R403"/>
<proteinExistence type="inferred from homology"/>
<name>L0R403_9BACT</name>
<dbReference type="Gene3D" id="3.30.300.30">
    <property type="match status" value="1"/>
</dbReference>
<evidence type="ECO:0008006" key="8">
    <source>
        <dbReference type="Google" id="ProtNLM"/>
    </source>
</evidence>
<dbReference type="OrthoDB" id="9766486at2"/>